<sequence length="62" mass="6596">MKAHGSSGGDRRSRGGARLPALRQLRAVVVGDDTHQGAPLALPDLREDLERANGLARDELVP</sequence>
<dbReference type="EMBL" id="FOJU01000002">
    <property type="protein sequence ID" value="SFA91846.1"/>
    <property type="molecule type" value="Genomic_DNA"/>
</dbReference>
<protein>
    <submittedName>
        <fullName evidence="2">Uncharacterized protein</fullName>
    </submittedName>
</protein>
<evidence type="ECO:0000256" key="1">
    <source>
        <dbReference type="SAM" id="MobiDB-lite"/>
    </source>
</evidence>
<evidence type="ECO:0000313" key="3">
    <source>
        <dbReference type="Proteomes" id="UP000198796"/>
    </source>
</evidence>
<accession>A0A1I0WUY5</accession>
<keyword evidence="3" id="KW-1185">Reference proteome</keyword>
<dbReference type="Proteomes" id="UP000198796">
    <property type="component" value="Unassembled WGS sequence"/>
</dbReference>
<evidence type="ECO:0000313" key="2">
    <source>
        <dbReference type="EMBL" id="SFA91846.1"/>
    </source>
</evidence>
<gene>
    <name evidence="2" type="ORF">SAMN05421688_1750</name>
</gene>
<name>A0A1I0WUY5_9RHOB</name>
<organism evidence="2 3">
    <name type="scientific">Poseidonocella pacifica</name>
    <dbReference type="NCBI Taxonomy" id="871651"/>
    <lineage>
        <taxon>Bacteria</taxon>
        <taxon>Pseudomonadati</taxon>
        <taxon>Pseudomonadota</taxon>
        <taxon>Alphaproteobacteria</taxon>
        <taxon>Rhodobacterales</taxon>
        <taxon>Roseobacteraceae</taxon>
        <taxon>Poseidonocella</taxon>
    </lineage>
</organism>
<feature type="region of interest" description="Disordered" evidence="1">
    <location>
        <begin position="1"/>
        <end position="20"/>
    </location>
</feature>
<dbReference type="AlphaFoldDB" id="A0A1I0WUY5"/>
<reference evidence="2 3" key="1">
    <citation type="submission" date="2016-10" db="EMBL/GenBank/DDBJ databases">
        <authorList>
            <person name="de Groot N.N."/>
        </authorList>
    </citation>
    <scope>NUCLEOTIDE SEQUENCE [LARGE SCALE GENOMIC DNA]</scope>
    <source>
        <strain evidence="2 3">DSM 29316</strain>
    </source>
</reference>
<proteinExistence type="predicted"/>